<dbReference type="InterPro" id="IPR001608">
    <property type="entry name" value="Ala_racemase_N"/>
</dbReference>
<dbReference type="Pfam" id="PF01168">
    <property type="entry name" value="Ala_racemase_N"/>
    <property type="match status" value="1"/>
</dbReference>
<reference evidence="6" key="1">
    <citation type="journal article" date="2020" name="mSystems">
        <title>Genome- and Community-Level Interaction Insights into Carbon Utilization and Element Cycling Functions of Hydrothermarchaeota in Hydrothermal Sediment.</title>
        <authorList>
            <person name="Zhou Z."/>
            <person name="Liu Y."/>
            <person name="Xu W."/>
            <person name="Pan J."/>
            <person name="Luo Z.H."/>
            <person name="Li M."/>
        </authorList>
    </citation>
    <scope>NUCLEOTIDE SEQUENCE [LARGE SCALE GENOMIC DNA]</scope>
    <source>
        <strain evidence="6">HyVt-92</strain>
    </source>
</reference>
<evidence type="ECO:0000259" key="5">
    <source>
        <dbReference type="Pfam" id="PF01168"/>
    </source>
</evidence>
<feature type="modified residue" description="N6-(pyridoxal phosphate)lysine" evidence="2 3">
    <location>
        <position position="25"/>
    </location>
</feature>
<dbReference type="SUPFAM" id="SSF51419">
    <property type="entry name" value="PLP-binding barrel"/>
    <property type="match status" value="1"/>
</dbReference>
<protein>
    <recommendedName>
        <fullName evidence="2">Pyridoxal phosphate homeostasis protein</fullName>
        <shortName evidence="2">PLP homeostasis protein</shortName>
    </recommendedName>
</protein>
<comment type="caution">
    <text evidence="6">The sequence shown here is derived from an EMBL/GenBank/DDBJ whole genome shotgun (WGS) entry which is preliminary data.</text>
</comment>
<dbReference type="HAMAP" id="MF_02087">
    <property type="entry name" value="PLP_homeostasis"/>
    <property type="match status" value="1"/>
</dbReference>
<evidence type="ECO:0000313" key="6">
    <source>
        <dbReference type="EMBL" id="HHF98237.1"/>
    </source>
</evidence>
<evidence type="ECO:0000256" key="3">
    <source>
        <dbReference type="PIRSR" id="PIRSR004848-1"/>
    </source>
</evidence>
<dbReference type="PANTHER" id="PTHR10146:SF14">
    <property type="entry name" value="PYRIDOXAL PHOSPHATE HOMEOSTASIS PROTEIN"/>
    <property type="match status" value="1"/>
</dbReference>
<comment type="cofactor">
    <cofactor evidence="3">
        <name>pyridoxal 5'-phosphate</name>
        <dbReference type="ChEBI" id="CHEBI:597326"/>
    </cofactor>
</comment>
<dbReference type="Proteomes" id="UP000886070">
    <property type="component" value="Unassembled WGS sequence"/>
</dbReference>
<dbReference type="InterPro" id="IPR029066">
    <property type="entry name" value="PLP-binding_barrel"/>
</dbReference>
<dbReference type="PIRSF" id="PIRSF004848">
    <property type="entry name" value="YBL036c_PLPDEIII"/>
    <property type="match status" value="1"/>
</dbReference>
<sequence length="221" mass="25087">MSIKENVVSLLREIPSGVIVVAAAKGRTPQEIMEAIEGGIEIVGENYVQEAEKAFSVIGRKVKWHFIGHLQKNKVKKAVEIFDLIETVDSVELAREIDKRCSRIGKVMPVFCEINIAKEKSKSGVYPEEVEELVRQISSLKNIKVEGLMTMGPFFEDPEKLRPYFRKTKEIFENIREKRIPRVEMKYLSMGMSSSYKVAIEEGANIVRIGTKIFGPRLQKG</sequence>
<organism evidence="6">
    <name type="scientific">Aerophobetes bacterium</name>
    <dbReference type="NCBI Taxonomy" id="2030807"/>
    <lineage>
        <taxon>Bacteria</taxon>
        <taxon>Candidatus Aerophobota</taxon>
    </lineage>
</organism>
<dbReference type="PANTHER" id="PTHR10146">
    <property type="entry name" value="PROLINE SYNTHETASE CO-TRANSCRIBED BACTERIAL HOMOLOG PROTEIN"/>
    <property type="match status" value="1"/>
</dbReference>
<feature type="domain" description="Alanine racemase N-terminal" evidence="5">
    <location>
        <begin position="3"/>
        <end position="216"/>
    </location>
</feature>
<dbReference type="InterPro" id="IPR011078">
    <property type="entry name" value="PyrdxlP_homeostasis"/>
</dbReference>
<evidence type="ECO:0000256" key="4">
    <source>
        <dbReference type="RuleBase" id="RU004514"/>
    </source>
</evidence>
<accession>A0A7V5LZR2</accession>
<comment type="similarity">
    <text evidence="2 4">Belongs to the pyridoxal phosphate-binding protein YggS/PROSC family.</text>
</comment>
<dbReference type="EMBL" id="DRTT01000060">
    <property type="protein sequence ID" value="HHF98237.1"/>
    <property type="molecule type" value="Genomic_DNA"/>
</dbReference>
<evidence type="ECO:0000256" key="2">
    <source>
        <dbReference type="HAMAP-Rule" id="MF_02087"/>
    </source>
</evidence>
<dbReference type="FunFam" id="3.20.20.10:FF:000018">
    <property type="entry name" value="Pyridoxal phosphate homeostasis protein"/>
    <property type="match status" value="1"/>
</dbReference>
<evidence type="ECO:0000256" key="1">
    <source>
        <dbReference type="ARBA" id="ARBA00022898"/>
    </source>
</evidence>
<comment type="function">
    <text evidence="2">Pyridoxal 5'-phosphate (PLP)-binding protein, which is involved in PLP homeostasis.</text>
</comment>
<dbReference type="CDD" id="cd00635">
    <property type="entry name" value="PLPDE_III_YBL036c_like"/>
    <property type="match status" value="1"/>
</dbReference>
<gene>
    <name evidence="6" type="ORF">ENL39_01970</name>
</gene>
<dbReference type="GO" id="GO:0030170">
    <property type="term" value="F:pyridoxal phosphate binding"/>
    <property type="evidence" value="ECO:0007669"/>
    <property type="project" value="UniProtKB-UniRule"/>
</dbReference>
<dbReference type="Gene3D" id="3.20.20.10">
    <property type="entry name" value="Alanine racemase"/>
    <property type="match status" value="1"/>
</dbReference>
<dbReference type="AlphaFoldDB" id="A0A7V5LZR2"/>
<dbReference type="NCBIfam" id="TIGR00044">
    <property type="entry name" value="YggS family pyridoxal phosphate-dependent enzyme"/>
    <property type="match status" value="1"/>
</dbReference>
<name>A0A7V5LZR2_UNCAE</name>
<keyword evidence="1 2" id="KW-0663">Pyridoxal phosphate</keyword>
<proteinExistence type="inferred from homology"/>